<gene>
    <name evidence="1" type="ORF">BDN72DRAFT_895106</name>
</gene>
<sequence>MFAILRSRSGASSTSTTPPSPTSTAPRMQFSTSTSTQRSHQQQQPPPSPTRSHARSNSSINQHKRMSIHNLVTIFIKMREARGRANSRIIFESSGAPQTHDAVLRAMKDGHQQFNLSTRLTHTDHYICEGGVNVSTLLRATRGTLIEGAGVQGIKALSEEQWDVTIVPKKAADTFKVSVRYSASAANSSVDPHRPVALDQAKGIPGLMTIVSRG</sequence>
<evidence type="ECO:0000313" key="2">
    <source>
        <dbReference type="Proteomes" id="UP000308600"/>
    </source>
</evidence>
<accession>A0ACD3B1I2</accession>
<reference evidence="1 2" key="1">
    <citation type="journal article" date="2019" name="Nat. Ecol. Evol.">
        <title>Megaphylogeny resolves global patterns of mushroom evolution.</title>
        <authorList>
            <person name="Varga T."/>
            <person name="Krizsan K."/>
            <person name="Foldi C."/>
            <person name="Dima B."/>
            <person name="Sanchez-Garcia M."/>
            <person name="Sanchez-Ramirez S."/>
            <person name="Szollosi G.J."/>
            <person name="Szarkandi J.G."/>
            <person name="Papp V."/>
            <person name="Albert L."/>
            <person name="Andreopoulos W."/>
            <person name="Angelini C."/>
            <person name="Antonin V."/>
            <person name="Barry K.W."/>
            <person name="Bougher N.L."/>
            <person name="Buchanan P."/>
            <person name="Buyck B."/>
            <person name="Bense V."/>
            <person name="Catcheside P."/>
            <person name="Chovatia M."/>
            <person name="Cooper J."/>
            <person name="Damon W."/>
            <person name="Desjardin D."/>
            <person name="Finy P."/>
            <person name="Geml J."/>
            <person name="Haridas S."/>
            <person name="Hughes K."/>
            <person name="Justo A."/>
            <person name="Karasinski D."/>
            <person name="Kautmanova I."/>
            <person name="Kiss B."/>
            <person name="Kocsube S."/>
            <person name="Kotiranta H."/>
            <person name="LaButti K.M."/>
            <person name="Lechner B.E."/>
            <person name="Liimatainen K."/>
            <person name="Lipzen A."/>
            <person name="Lukacs Z."/>
            <person name="Mihaltcheva S."/>
            <person name="Morgado L.N."/>
            <person name="Niskanen T."/>
            <person name="Noordeloos M.E."/>
            <person name="Ohm R.A."/>
            <person name="Ortiz-Santana B."/>
            <person name="Ovrebo C."/>
            <person name="Racz N."/>
            <person name="Riley R."/>
            <person name="Savchenko A."/>
            <person name="Shiryaev A."/>
            <person name="Soop K."/>
            <person name="Spirin V."/>
            <person name="Szebenyi C."/>
            <person name="Tomsovsky M."/>
            <person name="Tulloss R.E."/>
            <person name="Uehling J."/>
            <person name="Grigoriev I.V."/>
            <person name="Vagvolgyi C."/>
            <person name="Papp T."/>
            <person name="Martin F.M."/>
            <person name="Miettinen O."/>
            <person name="Hibbett D.S."/>
            <person name="Nagy L.G."/>
        </authorList>
    </citation>
    <scope>NUCLEOTIDE SEQUENCE [LARGE SCALE GENOMIC DNA]</scope>
    <source>
        <strain evidence="1 2">NL-1719</strain>
    </source>
</reference>
<protein>
    <submittedName>
        <fullName evidence="1">Uncharacterized protein</fullName>
    </submittedName>
</protein>
<dbReference type="EMBL" id="ML208289">
    <property type="protein sequence ID" value="TFK72128.1"/>
    <property type="molecule type" value="Genomic_DNA"/>
</dbReference>
<keyword evidence="2" id="KW-1185">Reference proteome</keyword>
<evidence type="ECO:0000313" key="1">
    <source>
        <dbReference type="EMBL" id="TFK72128.1"/>
    </source>
</evidence>
<proteinExistence type="predicted"/>
<name>A0ACD3B1I2_9AGAR</name>
<organism evidence="1 2">
    <name type="scientific">Pluteus cervinus</name>
    <dbReference type="NCBI Taxonomy" id="181527"/>
    <lineage>
        <taxon>Eukaryota</taxon>
        <taxon>Fungi</taxon>
        <taxon>Dikarya</taxon>
        <taxon>Basidiomycota</taxon>
        <taxon>Agaricomycotina</taxon>
        <taxon>Agaricomycetes</taxon>
        <taxon>Agaricomycetidae</taxon>
        <taxon>Agaricales</taxon>
        <taxon>Pluteineae</taxon>
        <taxon>Pluteaceae</taxon>
        <taxon>Pluteus</taxon>
    </lineage>
</organism>
<dbReference type="Proteomes" id="UP000308600">
    <property type="component" value="Unassembled WGS sequence"/>
</dbReference>